<evidence type="ECO:0000256" key="4">
    <source>
        <dbReference type="ARBA" id="ARBA00022692"/>
    </source>
</evidence>
<protein>
    <recommendedName>
        <fullName evidence="12">Na+ dependent nucleoside transporter</fullName>
    </recommendedName>
</protein>
<feature type="transmembrane region" description="Helical" evidence="7">
    <location>
        <begin position="417"/>
        <end position="438"/>
    </location>
</feature>
<feature type="domain" description="Concentrative nucleoside transporter N-terminal" evidence="8">
    <location>
        <begin position="19"/>
        <end position="92"/>
    </location>
</feature>
<feature type="transmembrane region" description="Helical" evidence="7">
    <location>
        <begin position="12"/>
        <end position="31"/>
    </location>
</feature>
<evidence type="ECO:0000256" key="7">
    <source>
        <dbReference type="SAM" id="Phobius"/>
    </source>
</evidence>
<accession>A0A381SHE6</accession>
<dbReference type="GO" id="GO:0015293">
    <property type="term" value="F:symporter activity"/>
    <property type="evidence" value="ECO:0007669"/>
    <property type="project" value="TreeGrafter"/>
</dbReference>
<feature type="transmembrane region" description="Helical" evidence="7">
    <location>
        <begin position="212"/>
        <end position="235"/>
    </location>
</feature>
<evidence type="ECO:0000256" key="5">
    <source>
        <dbReference type="ARBA" id="ARBA00022989"/>
    </source>
</evidence>
<dbReference type="InterPro" id="IPR002668">
    <property type="entry name" value="CNT_N_dom"/>
</dbReference>
<dbReference type="InterPro" id="IPR008276">
    <property type="entry name" value="C_nuclsd_transpt"/>
</dbReference>
<dbReference type="Pfam" id="PF07662">
    <property type="entry name" value="Nucleos_tra2_C"/>
    <property type="match status" value="1"/>
</dbReference>
<evidence type="ECO:0000256" key="3">
    <source>
        <dbReference type="ARBA" id="ARBA00022475"/>
    </source>
</evidence>
<evidence type="ECO:0000256" key="1">
    <source>
        <dbReference type="ARBA" id="ARBA00004651"/>
    </source>
</evidence>
<dbReference type="EMBL" id="UINC01003119">
    <property type="protein sequence ID" value="SVA03512.1"/>
    <property type="molecule type" value="Genomic_DNA"/>
</dbReference>
<keyword evidence="5 7" id="KW-1133">Transmembrane helix</keyword>
<dbReference type="GO" id="GO:0005337">
    <property type="term" value="F:nucleoside transmembrane transporter activity"/>
    <property type="evidence" value="ECO:0007669"/>
    <property type="project" value="InterPro"/>
</dbReference>
<comment type="similarity">
    <text evidence="2">Belongs to the concentrative nucleoside transporter (CNT) (TC 2.A.41) family.</text>
</comment>
<evidence type="ECO:0000256" key="2">
    <source>
        <dbReference type="ARBA" id="ARBA00009033"/>
    </source>
</evidence>
<dbReference type="AlphaFoldDB" id="A0A381SHE6"/>
<evidence type="ECO:0000259" key="10">
    <source>
        <dbReference type="Pfam" id="PF07670"/>
    </source>
</evidence>
<keyword evidence="6 7" id="KW-0472">Membrane</keyword>
<keyword evidence="4 7" id="KW-0812">Transmembrane</keyword>
<evidence type="ECO:0000313" key="11">
    <source>
        <dbReference type="EMBL" id="SVA03512.1"/>
    </source>
</evidence>
<dbReference type="PANTHER" id="PTHR10590:SF4">
    <property type="entry name" value="SOLUTE CARRIER FAMILY 28 MEMBER 3"/>
    <property type="match status" value="1"/>
</dbReference>
<feature type="transmembrane region" description="Helical" evidence="7">
    <location>
        <begin position="378"/>
        <end position="405"/>
    </location>
</feature>
<evidence type="ECO:0000256" key="6">
    <source>
        <dbReference type="ARBA" id="ARBA00023136"/>
    </source>
</evidence>
<feature type="transmembrane region" description="Helical" evidence="7">
    <location>
        <begin position="270"/>
        <end position="293"/>
    </location>
</feature>
<dbReference type="InterPro" id="IPR011642">
    <property type="entry name" value="Gate_dom"/>
</dbReference>
<evidence type="ECO:0000259" key="9">
    <source>
        <dbReference type="Pfam" id="PF07662"/>
    </source>
</evidence>
<feature type="domain" description="Nucleoside transporter/FeoB GTPase Gate" evidence="10">
    <location>
        <begin position="104"/>
        <end position="202"/>
    </location>
</feature>
<feature type="domain" description="Concentrative nucleoside transporter C-terminal" evidence="9">
    <location>
        <begin position="216"/>
        <end position="435"/>
    </location>
</feature>
<reference evidence="11" key="1">
    <citation type="submission" date="2018-05" db="EMBL/GenBank/DDBJ databases">
        <authorList>
            <person name="Lanie J.A."/>
            <person name="Ng W.-L."/>
            <person name="Kazmierczak K.M."/>
            <person name="Andrzejewski T.M."/>
            <person name="Davidsen T.M."/>
            <person name="Wayne K.J."/>
            <person name="Tettelin H."/>
            <person name="Glass J.I."/>
            <person name="Rusch D."/>
            <person name="Podicherti R."/>
            <person name="Tsui H.-C.T."/>
            <person name="Winkler M.E."/>
        </authorList>
    </citation>
    <scope>NUCLEOTIDE SEQUENCE</scope>
</reference>
<gene>
    <name evidence="11" type="ORF">METZ01_LOCUS56366</name>
</gene>
<dbReference type="InterPro" id="IPR011657">
    <property type="entry name" value="CNT_C_dom"/>
</dbReference>
<organism evidence="11">
    <name type="scientific">marine metagenome</name>
    <dbReference type="NCBI Taxonomy" id="408172"/>
    <lineage>
        <taxon>unclassified sequences</taxon>
        <taxon>metagenomes</taxon>
        <taxon>ecological metagenomes</taxon>
    </lineage>
</organism>
<sequence>MELIPHDGISLISITRGFLGISTILVIAYLLSNNKKNIDWKTIGIGVLSQLIIAIGVIKVDAVKIFFEKIGEVFLAIVVFTNEGTKVLFGELANSEKYGAIFAFQILPVIIFFSALTSVLYYYGIIQKVVQGMAWLLTKLLNISGQESLAVVGNIFLGQTEAPLLVKGYLNKMNRSEYFLLMTGGMATVAGSVLAAYIGFLGGDDPVQRVEVAKNLIIASVMAAPGAIVISKLMYPQTEKINKDFKVNEEITGDNLLTAITNGTRDGIKMAVNVGAMLLVFLALIALINGILFQGADLFGINDWIKNNTVYESLSLELILGYIFAPLMWLIGIAKEDMTLMGQLLGVKIAASEFVAYIELASLKDLTSVIHLTYEKSVIMATIMLCGFANFASIGIQVAGIGILAPKKYKLLTELGFKAMIAGTLVSLLSATMVGMILG</sequence>
<dbReference type="PANTHER" id="PTHR10590">
    <property type="entry name" value="SODIUM/NUCLEOSIDE COTRANSPORTER"/>
    <property type="match status" value="1"/>
</dbReference>
<keyword evidence="3" id="KW-1003">Cell membrane</keyword>
<comment type="subcellular location">
    <subcellularLocation>
        <location evidence="1">Cell membrane</location>
        <topology evidence="1">Multi-pass membrane protein</topology>
    </subcellularLocation>
</comment>
<feature type="transmembrane region" description="Helical" evidence="7">
    <location>
        <begin position="313"/>
        <end position="333"/>
    </location>
</feature>
<feature type="transmembrane region" description="Helical" evidence="7">
    <location>
        <begin position="43"/>
        <end position="67"/>
    </location>
</feature>
<feature type="transmembrane region" description="Helical" evidence="7">
    <location>
        <begin position="101"/>
        <end position="123"/>
    </location>
</feature>
<dbReference type="GO" id="GO:0005886">
    <property type="term" value="C:plasma membrane"/>
    <property type="evidence" value="ECO:0007669"/>
    <property type="project" value="UniProtKB-SubCell"/>
</dbReference>
<proteinExistence type="inferred from homology"/>
<dbReference type="Pfam" id="PF01773">
    <property type="entry name" value="Nucleos_tra2_N"/>
    <property type="match status" value="1"/>
</dbReference>
<name>A0A381SHE6_9ZZZZ</name>
<evidence type="ECO:0008006" key="12">
    <source>
        <dbReference type="Google" id="ProtNLM"/>
    </source>
</evidence>
<dbReference type="Pfam" id="PF07670">
    <property type="entry name" value="Gate"/>
    <property type="match status" value="1"/>
</dbReference>
<evidence type="ECO:0000259" key="8">
    <source>
        <dbReference type="Pfam" id="PF01773"/>
    </source>
</evidence>
<feature type="transmembrane region" description="Helical" evidence="7">
    <location>
        <begin position="178"/>
        <end position="200"/>
    </location>
</feature>